<evidence type="ECO:0000313" key="5">
    <source>
        <dbReference type="Proteomes" id="UP000588277"/>
    </source>
</evidence>
<dbReference type="SUPFAM" id="SSF48557">
    <property type="entry name" value="L-aspartase-like"/>
    <property type="match status" value="1"/>
</dbReference>
<dbReference type="Pfam" id="PF10415">
    <property type="entry name" value="FumaraseC_C"/>
    <property type="match status" value="1"/>
</dbReference>
<feature type="domain" description="Fumarate lyase N-terminal" evidence="2">
    <location>
        <begin position="19"/>
        <end position="350"/>
    </location>
</feature>
<dbReference type="Pfam" id="PF00206">
    <property type="entry name" value="Lyase_1"/>
    <property type="match status" value="1"/>
</dbReference>
<dbReference type="GO" id="GO:0006531">
    <property type="term" value="P:aspartate metabolic process"/>
    <property type="evidence" value="ECO:0007669"/>
    <property type="project" value="TreeGrafter"/>
</dbReference>
<evidence type="ECO:0000259" key="2">
    <source>
        <dbReference type="Pfam" id="PF00206"/>
    </source>
</evidence>
<keyword evidence="5" id="KW-1185">Reference proteome</keyword>
<accession>A0A7Y0F1M1</accession>
<dbReference type="Gene3D" id="1.20.200.10">
    <property type="entry name" value="Fumarase/aspartase (Central domain)"/>
    <property type="match status" value="1"/>
</dbReference>
<dbReference type="RefSeq" id="WP_169275522.1">
    <property type="nucleotide sequence ID" value="NZ_JAAIIH010000005.1"/>
</dbReference>
<proteinExistence type="predicted"/>
<name>A0A7Y0F1M1_9BIFI</name>
<keyword evidence="1 4" id="KW-0456">Lyase</keyword>
<evidence type="ECO:0000313" key="4">
    <source>
        <dbReference type="EMBL" id="NMN00365.1"/>
    </source>
</evidence>
<dbReference type="InterPro" id="IPR051546">
    <property type="entry name" value="Aspartate_Ammonia-Lyase"/>
</dbReference>
<reference evidence="4 5" key="1">
    <citation type="submission" date="2020-02" db="EMBL/GenBank/DDBJ databases">
        <title>Characterization of phylogenetic diversity of novel bifidobacterial species isolated in Czech ZOOs.</title>
        <authorList>
            <person name="Lugli G.A."/>
            <person name="Vera N.B."/>
            <person name="Ventura M."/>
        </authorList>
    </citation>
    <scope>NUCLEOTIDE SEQUENCE [LARGE SCALE GENOMIC DNA]</scope>
    <source>
        <strain evidence="4 5">DSM 109958</strain>
    </source>
</reference>
<organism evidence="4 5">
    <name type="scientific">Bifidobacterium moraviense</name>
    <dbReference type="NCBI Taxonomy" id="2675323"/>
    <lineage>
        <taxon>Bacteria</taxon>
        <taxon>Bacillati</taxon>
        <taxon>Actinomycetota</taxon>
        <taxon>Actinomycetes</taxon>
        <taxon>Bifidobacteriales</taxon>
        <taxon>Bifidobacteriaceae</taxon>
        <taxon>Bifidobacterium</taxon>
    </lineage>
</organism>
<dbReference type="EMBL" id="JAAIIH010000005">
    <property type="protein sequence ID" value="NMN00365.1"/>
    <property type="molecule type" value="Genomic_DNA"/>
</dbReference>
<dbReference type="InterPro" id="IPR022761">
    <property type="entry name" value="Fumarate_lyase_N"/>
</dbReference>
<dbReference type="GO" id="GO:0005829">
    <property type="term" value="C:cytosol"/>
    <property type="evidence" value="ECO:0007669"/>
    <property type="project" value="TreeGrafter"/>
</dbReference>
<dbReference type="PRINTS" id="PR00149">
    <property type="entry name" value="FUMRATELYASE"/>
</dbReference>
<dbReference type="Gene3D" id="1.10.40.30">
    <property type="entry name" value="Fumarase/aspartase (C-terminal domain)"/>
    <property type="match status" value="1"/>
</dbReference>
<gene>
    <name evidence="4" type="ORF">G1C96_0944</name>
</gene>
<dbReference type="InterPro" id="IPR020557">
    <property type="entry name" value="Fumarate_lyase_CS"/>
</dbReference>
<dbReference type="InterPro" id="IPR018951">
    <property type="entry name" value="Fumarase_C_C"/>
</dbReference>
<dbReference type="InterPro" id="IPR008948">
    <property type="entry name" value="L-Aspartase-like"/>
</dbReference>
<dbReference type="GO" id="GO:0008797">
    <property type="term" value="F:aspartate ammonia-lyase activity"/>
    <property type="evidence" value="ECO:0007669"/>
    <property type="project" value="TreeGrafter"/>
</dbReference>
<dbReference type="NCBIfam" id="NF008909">
    <property type="entry name" value="PRK12273.1"/>
    <property type="match status" value="1"/>
</dbReference>
<dbReference type="PROSITE" id="PS00163">
    <property type="entry name" value="FUMARATE_LYASES"/>
    <property type="match status" value="1"/>
</dbReference>
<dbReference type="PANTHER" id="PTHR42696:SF2">
    <property type="entry name" value="ASPARTATE AMMONIA-LYASE"/>
    <property type="match status" value="1"/>
</dbReference>
<comment type="caution">
    <text evidence="4">The sequence shown here is derived from an EMBL/GenBank/DDBJ whole genome shotgun (WGS) entry which is preliminary data.</text>
</comment>
<sequence>MNAAHTAGKATRLEHDCIGELEVPADVYWGIHTQRAIGNFTVSGLADWTHPQMVRAYATVKRACAEANEELGLLDHDKARAIIAACQEIEGGRLLDQFPVDVLQGGAGTSTNMNANEVIANRALEIAGHQRGDYRHIHPNDDVNRSQSTNDTYPAACKLAIIDALGPLAQETKKLARAFHDLADRHADDVTIGRTQLQDAVPMTYGQEFHAFASFLKADTAALERLVPQLTTLNLGATAIGTGICADTRFRAAATEHLARITGLPITAAPDPIAAMTDMSAYIAVSQTVKNLAIHLKKAADDLRLLNSGPHDGFNDLNVPARQAGSSIMPGKVNPVIPESVNQVCFRVFGMDTTVTWAASEGQLQLNAFDPVISHELLKGIELLTNAMRMFRERCVEGITINAALGRRYAESSPSIAAALNASIGYERAADIAKEASVSGRTVREVAAERTDLPAEELDRLLNTTALARTLGQTCRERE</sequence>
<dbReference type="FunFam" id="1.10.275.10:FF:000001">
    <property type="entry name" value="Fumarate hydratase, mitochondrial"/>
    <property type="match status" value="1"/>
</dbReference>
<protein>
    <submittedName>
        <fullName evidence="4">Aspartate ammonia-lyase</fullName>
    </submittedName>
</protein>
<dbReference type="Gene3D" id="1.10.275.10">
    <property type="entry name" value="Fumarase/aspartase (N-terminal domain)"/>
    <property type="match status" value="1"/>
</dbReference>
<dbReference type="PANTHER" id="PTHR42696">
    <property type="entry name" value="ASPARTATE AMMONIA-LYASE"/>
    <property type="match status" value="1"/>
</dbReference>
<dbReference type="CDD" id="cd01357">
    <property type="entry name" value="Aspartase"/>
    <property type="match status" value="1"/>
</dbReference>
<evidence type="ECO:0000259" key="3">
    <source>
        <dbReference type="Pfam" id="PF10415"/>
    </source>
</evidence>
<dbReference type="AlphaFoldDB" id="A0A7Y0F1M1"/>
<dbReference type="GO" id="GO:0006099">
    <property type="term" value="P:tricarboxylic acid cycle"/>
    <property type="evidence" value="ECO:0007669"/>
    <property type="project" value="InterPro"/>
</dbReference>
<feature type="domain" description="Fumarase C C-terminal" evidence="3">
    <location>
        <begin position="416"/>
        <end position="468"/>
    </location>
</feature>
<dbReference type="InterPro" id="IPR024083">
    <property type="entry name" value="Fumarase/histidase_N"/>
</dbReference>
<evidence type="ECO:0000256" key="1">
    <source>
        <dbReference type="ARBA" id="ARBA00023239"/>
    </source>
</evidence>
<dbReference type="Proteomes" id="UP000588277">
    <property type="component" value="Unassembled WGS sequence"/>
</dbReference>
<dbReference type="FunFam" id="1.20.200.10:FF:000001">
    <property type="entry name" value="Fumarate hydratase, mitochondrial"/>
    <property type="match status" value="1"/>
</dbReference>
<dbReference type="InterPro" id="IPR000362">
    <property type="entry name" value="Fumarate_lyase_fam"/>
</dbReference>